<feature type="region of interest" description="Disordered" evidence="1">
    <location>
        <begin position="37"/>
        <end position="102"/>
    </location>
</feature>
<sequence>MSLTPPVLLLALAFPLVVMAAMLTMSGIERRLVNPRPAAARPGEASAAVGSSRSADGSTSTGDTPAVGDESPDRSARPALAGPFHLDAAPTTPLRRPRPAMAAPALALPSMAGAAMTGPTVTAASAAMTGPTPMGSPALPR</sequence>
<reference evidence="2 3" key="1">
    <citation type="submission" date="2022-04" db="EMBL/GenBank/DDBJ databases">
        <title>Genome diversity in the genus Frankia.</title>
        <authorList>
            <person name="Carlos-Shanley C."/>
            <person name="Hahn D."/>
        </authorList>
    </citation>
    <scope>NUCLEOTIDE SEQUENCE [LARGE SCALE GENOMIC DNA]</scope>
    <source>
        <strain evidence="2 3">Ag45/Mut15</strain>
    </source>
</reference>
<evidence type="ECO:0000256" key="1">
    <source>
        <dbReference type="SAM" id="MobiDB-lite"/>
    </source>
</evidence>
<proteinExistence type="predicted"/>
<feature type="compositionally biased region" description="Polar residues" evidence="1">
    <location>
        <begin position="49"/>
        <end position="63"/>
    </location>
</feature>
<protein>
    <submittedName>
        <fullName evidence="2">Uncharacterized protein</fullName>
    </submittedName>
</protein>
<keyword evidence="3" id="KW-1185">Reference proteome</keyword>
<dbReference type="RefSeq" id="WP_248823567.1">
    <property type="nucleotide sequence ID" value="NZ_JALKFT010000003.1"/>
</dbReference>
<gene>
    <name evidence="2" type="ORF">MXD59_04655</name>
</gene>
<accession>A0ABT0JUL0</accession>
<dbReference type="Proteomes" id="UP001201873">
    <property type="component" value="Unassembled WGS sequence"/>
</dbReference>
<name>A0ABT0JUL0_9ACTN</name>
<evidence type="ECO:0000313" key="2">
    <source>
        <dbReference type="EMBL" id="MCK9875080.1"/>
    </source>
</evidence>
<feature type="compositionally biased region" description="Low complexity" evidence="1">
    <location>
        <begin position="37"/>
        <end position="48"/>
    </location>
</feature>
<evidence type="ECO:0000313" key="3">
    <source>
        <dbReference type="Proteomes" id="UP001201873"/>
    </source>
</evidence>
<organism evidence="2 3">
    <name type="scientific">Frankia umida</name>
    <dbReference type="NCBI Taxonomy" id="573489"/>
    <lineage>
        <taxon>Bacteria</taxon>
        <taxon>Bacillati</taxon>
        <taxon>Actinomycetota</taxon>
        <taxon>Actinomycetes</taxon>
        <taxon>Frankiales</taxon>
        <taxon>Frankiaceae</taxon>
        <taxon>Frankia</taxon>
    </lineage>
</organism>
<feature type="compositionally biased region" description="Low complexity" evidence="1">
    <location>
        <begin position="88"/>
        <end position="102"/>
    </location>
</feature>
<comment type="caution">
    <text evidence="2">The sequence shown here is derived from an EMBL/GenBank/DDBJ whole genome shotgun (WGS) entry which is preliminary data.</text>
</comment>
<dbReference type="EMBL" id="JALKFT010000003">
    <property type="protein sequence ID" value="MCK9875080.1"/>
    <property type="molecule type" value="Genomic_DNA"/>
</dbReference>